<protein>
    <submittedName>
        <fullName evidence="1">Uncharacterized protein</fullName>
    </submittedName>
</protein>
<evidence type="ECO:0000313" key="1">
    <source>
        <dbReference type="EMBL" id="THG18405.1"/>
    </source>
</evidence>
<sequence length="205" mass="23314">MSTRLYRLIVYSSISIRIGFSEVFVFTLGDESWRVIGDVPYGCLHWVGITRAELIVLVDVVDQVFRVIPHPECGPEENRLPLIRRYYGPYLRGARGVSHEEAADSALFDKLEVVFLRESQHVGRSILQLVELLGQTPISTLTGLKTVNSKAFTLKPLLGIPMTMRYEETLRSKLWSSKQAWLSRVVQWAMYGAFHTRSISAPAHH</sequence>
<comment type="caution">
    <text evidence="1">The sequence shown here is derived from an EMBL/GenBank/DDBJ whole genome shotgun (WGS) entry which is preliminary data.</text>
</comment>
<accession>A0A4S4EQ45</accession>
<dbReference type="EMBL" id="SDRB02003070">
    <property type="protein sequence ID" value="THG18405.1"/>
    <property type="molecule type" value="Genomic_DNA"/>
</dbReference>
<dbReference type="AlphaFoldDB" id="A0A4S4EQ45"/>
<dbReference type="Proteomes" id="UP000306102">
    <property type="component" value="Unassembled WGS sequence"/>
</dbReference>
<keyword evidence="2" id="KW-1185">Reference proteome</keyword>
<organism evidence="1 2">
    <name type="scientific">Camellia sinensis var. sinensis</name>
    <name type="common">China tea</name>
    <dbReference type="NCBI Taxonomy" id="542762"/>
    <lineage>
        <taxon>Eukaryota</taxon>
        <taxon>Viridiplantae</taxon>
        <taxon>Streptophyta</taxon>
        <taxon>Embryophyta</taxon>
        <taxon>Tracheophyta</taxon>
        <taxon>Spermatophyta</taxon>
        <taxon>Magnoliopsida</taxon>
        <taxon>eudicotyledons</taxon>
        <taxon>Gunneridae</taxon>
        <taxon>Pentapetalae</taxon>
        <taxon>asterids</taxon>
        <taxon>Ericales</taxon>
        <taxon>Theaceae</taxon>
        <taxon>Camellia</taxon>
    </lineage>
</organism>
<proteinExistence type="predicted"/>
<reference evidence="1 2" key="1">
    <citation type="journal article" date="2018" name="Proc. Natl. Acad. Sci. U.S.A.">
        <title>Draft genome sequence of Camellia sinensis var. sinensis provides insights into the evolution of the tea genome and tea quality.</title>
        <authorList>
            <person name="Wei C."/>
            <person name="Yang H."/>
            <person name="Wang S."/>
            <person name="Zhao J."/>
            <person name="Liu C."/>
            <person name="Gao L."/>
            <person name="Xia E."/>
            <person name="Lu Y."/>
            <person name="Tai Y."/>
            <person name="She G."/>
            <person name="Sun J."/>
            <person name="Cao H."/>
            <person name="Tong W."/>
            <person name="Gao Q."/>
            <person name="Li Y."/>
            <person name="Deng W."/>
            <person name="Jiang X."/>
            <person name="Wang W."/>
            <person name="Chen Q."/>
            <person name="Zhang S."/>
            <person name="Li H."/>
            <person name="Wu J."/>
            <person name="Wang P."/>
            <person name="Li P."/>
            <person name="Shi C."/>
            <person name="Zheng F."/>
            <person name="Jian J."/>
            <person name="Huang B."/>
            <person name="Shan D."/>
            <person name="Shi M."/>
            <person name="Fang C."/>
            <person name="Yue Y."/>
            <person name="Li F."/>
            <person name="Li D."/>
            <person name="Wei S."/>
            <person name="Han B."/>
            <person name="Jiang C."/>
            <person name="Yin Y."/>
            <person name="Xia T."/>
            <person name="Zhang Z."/>
            <person name="Bennetzen J.L."/>
            <person name="Zhao S."/>
            <person name="Wan X."/>
        </authorList>
    </citation>
    <scope>NUCLEOTIDE SEQUENCE [LARGE SCALE GENOMIC DNA]</scope>
    <source>
        <strain evidence="2">cv. Shuchazao</strain>
        <tissue evidence="1">Leaf</tissue>
    </source>
</reference>
<evidence type="ECO:0000313" key="2">
    <source>
        <dbReference type="Proteomes" id="UP000306102"/>
    </source>
</evidence>
<name>A0A4S4EQ45_CAMSN</name>
<gene>
    <name evidence="1" type="ORF">TEA_018522</name>
</gene>